<dbReference type="Proteomes" id="UP001302602">
    <property type="component" value="Unassembled WGS sequence"/>
</dbReference>
<dbReference type="EMBL" id="MU853232">
    <property type="protein sequence ID" value="KAK4121875.1"/>
    <property type="molecule type" value="Genomic_DNA"/>
</dbReference>
<keyword evidence="3" id="KW-1185">Reference proteome</keyword>
<sequence>MIIRTILLATPGTETSAAQLGSWVLCPNLPFASQGRTRARGGVGTKGTRPRPPQPGPHQEGKYPGIGTTVRIQTACPHAGPCPCSCPSRPSCSSAGLPGNHRPRASMRPLPQRQLVGTASPVIGRRLRR</sequence>
<organism evidence="2 3">
    <name type="scientific">Parathielavia appendiculata</name>
    <dbReference type="NCBI Taxonomy" id="2587402"/>
    <lineage>
        <taxon>Eukaryota</taxon>
        <taxon>Fungi</taxon>
        <taxon>Dikarya</taxon>
        <taxon>Ascomycota</taxon>
        <taxon>Pezizomycotina</taxon>
        <taxon>Sordariomycetes</taxon>
        <taxon>Sordariomycetidae</taxon>
        <taxon>Sordariales</taxon>
        <taxon>Chaetomiaceae</taxon>
        <taxon>Parathielavia</taxon>
    </lineage>
</organism>
<dbReference type="GeneID" id="87822482"/>
<comment type="caution">
    <text evidence="2">The sequence shown here is derived from an EMBL/GenBank/DDBJ whole genome shotgun (WGS) entry which is preliminary data.</text>
</comment>
<feature type="region of interest" description="Disordered" evidence="1">
    <location>
        <begin position="85"/>
        <end position="129"/>
    </location>
</feature>
<feature type="region of interest" description="Disordered" evidence="1">
    <location>
        <begin position="34"/>
        <end position="65"/>
    </location>
</feature>
<evidence type="ECO:0000313" key="2">
    <source>
        <dbReference type="EMBL" id="KAK4121875.1"/>
    </source>
</evidence>
<evidence type="ECO:0000256" key="1">
    <source>
        <dbReference type="SAM" id="MobiDB-lite"/>
    </source>
</evidence>
<name>A0AAN6TW41_9PEZI</name>
<evidence type="ECO:0000313" key="3">
    <source>
        <dbReference type="Proteomes" id="UP001302602"/>
    </source>
</evidence>
<protein>
    <submittedName>
        <fullName evidence="2">Uncharacterized protein</fullName>
    </submittedName>
</protein>
<proteinExistence type="predicted"/>
<reference evidence="2" key="2">
    <citation type="submission" date="2023-05" db="EMBL/GenBank/DDBJ databases">
        <authorList>
            <consortium name="Lawrence Berkeley National Laboratory"/>
            <person name="Steindorff A."/>
            <person name="Hensen N."/>
            <person name="Bonometti L."/>
            <person name="Westerberg I."/>
            <person name="Brannstrom I.O."/>
            <person name="Guillou S."/>
            <person name="Cros-Aarteil S."/>
            <person name="Calhoun S."/>
            <person name="Haridas S."/>
            <person name="Kuo A."/>
            <person name="Mondo S."/>
            <person name="Pangilinan J."/>
            <person name="Riley R."/>
            <person name="Labutti K."/>
            <person name="Andreopoulos B."/>
            <person name="Lipzen A."/>
            <person name="Chen C."/>
            <person name="Yanf M."/>
            <person name="Daum C."/>
            <person name="Ng V."/>
            <person name="Clum A."/>
            <person name="Ohm R."/>
            <person name="Martin F."/>
            <person name="Silar P."/>
            <person name="Natvig D."/>
            <person name="Lalanne C."/>
            <person name="Gautier V."/>
            <person name="Ament-Velasquez S.L."/>
            <person name="Kruys A."/>
            <person name="Hutchinson M.I."/>
            <person name="Powell A.J."/>
            <person name="Barry K."/>
            <person name="Miller A.N."/>
            <person name="Grigoriev I.V."/>
            <person name="Debuchy R."/>
            <person name="Gladieux P."/>
            <person name="Thoren M.H."/>
            <person name="Johannesson H."/>
        </authorList>
    </citation>
    <scope>NUCLEOTIDE SEQUENCE</scope>
    <source>
        <strain evidence="2">CBS 731.68</strain>
    </source>
</reference>
<reference evidence="2" key="1">
    <citation type="journal article" date="2023" name="Mol. Phylogenet. Evol.">
        <title>Genome-scale phylogeny and comparative genomics of the fungal order Sordariales.</title>
        <authorList>
            <person name="Hensen N."/>
            <person name="Bonometti L."/>
            <person name="Westerberg I."/>
            <person name="Brannstrom I.O."/>
            <person name="Guillou S."/>
            <person name="Cros-Aarteil S."/>
            <person name="Calhoun S."/>
            <person name="Haridas S."/>
            <person name="Kuo A."/>
            <person name="Mondo S."/>
            <person name="Pangilinan J."/>
            <person name="Riley R."/>
            <person name="LaButti K."/>
            <person name="Andreopoulos B."/>
            <person name="Lipzen A."/>
            <person name="Chen C."/>
            <person name="Yan M."/>
            <person name="Daum C."/>
            <person name="Ng V."/>
            <person name="Clum A."/>
            <person name="Steindorff A."/>
            <person name="Ohm R.A."/>
            <person name="Martin F."/>
            <person name="Silar P."/>
            <person name="Natvig D.O."/>
            <person name="Lalanne C."/>
            <person name="Gautier V."/>
            <person name="Ament-Velasquez S.L."/>
            <person name="Kruys A."/>
            <person name="Hutchinson M.I."/>
            <person name="Powell A.J."/>
            <person name="Barry K."/>
            <person name="Miller A.N."/>
            <person name="Grigoriev I.V."/>
            <person name="Debuchy R."/>
            <person name="Gladieux P."/>
            <person name="Hiltunen Thoren M."/>
            <person name="Johannesson H."/>
        </authorList>
    </citation>
    <scope>NUCLEOTIDE SEQUENCE</scope>
    <source>
        <strain evidence="2">CBS 731.68</strain>
    </source>
</reference>
<accession>A0AAN6TW41</accession>
<gene>
    <name evidence="2" type="ORF">N657DRAFT_100199</name>
</gene>
<dbReference type="AlphaFoldDB" id="A0AAN6TW41"/>
<dbReference type="RefSeq" id="XP_062645646.1">
    <property type="nucleotide sequence ID" value="XM_062785716.1"/>
</dbReference>